<accession>A0A6J6AW43</accession>
<dbReference type="EMBL" id="CAFBMG010000075">
    <property type="protein sequence ID" value="CAB4904791.1"/>
    <property type="molecule type" value="Genomic_DNA"/>
</dbReference>
<dbReference type="AlphaFoldDB" id="A0A6J6AW43"/>
<name>A0A6J6AW43_9ZZZZ</name>
<evidence type="ECO:0000313" key="2">
    <source>
        <dbReference type="EMBL" id="CAB4904791.1"/>
    </source>
</evidence>
<protein>
    <submittedName>
        <fullName evidence="1">Unannotated protein</fullName>
    </submittedName>
</protein>
<evidence type="ECO:0000313" key="1">
    <source>
        <dbReference type="EMBL" id="CAB4530616.1"/>
    </source>
</evidence>
<sequence>MIDLATYVPMGDKKNSGFFEEYLPKVFARRAESGLDEIVDRMAAVVVQVEHGDAIKYIAELALMGPYRLVDARMTDTHKVYLLQSQPEFPRMVVLEPLVSSFEDEVTRWNMLYPLAAAKPNARYIGEIYTATSVAAVRSALEPQGVRFVYEGETANPFYCGEHLNFTFLSDFTYNRVGYVDVPLDSLEGLNLGDKLQISSESQALIESSETLQAEHGIADKVLGIDHLATRILAGEREDALLEYLTMVPYYFWGAYNIAEMNSSTNVTRHPDVADDKLSPARVFTANNTPAIVNSFENLPMPTEDFVRNFGRRMHHMAYEVGDGDINEMKNVDYVVSELTKLGTPFLAGVVGECKDEPNLKQIFSKSSPYSMLITEYVERCHGYEGFFTRDNVAALTAAAGASERFEHGQVFD</sequence>
<gene>
    <name evidence="1" type="ORF">UFOPK1358_00288</name>
    <name evidence="2" type="ORF">UFOPK3519_01035</name>
</gene>
<reference evidence="1" key="1">
    <citation type="submission" date="2020-05" db="EMBL/GenBank/DDBJ databases">
        <authorList>
            <person name="Chiriac C."/>
            <person name="Salcher M."/>
            <person name="Ghai R."/>
            <person name="Kavagutti S V."/>
        </authorList>
    </citation>
    <scope>NUCLEOTIDE SEQUENCE</scope>
</reference>
<dbReference type="EMBL" id="CAEZSF010000014">
    <property type="protein sequence ID" value="CAB4530616.1"/>
    <property type="molecule type" value="Genomic_DNA"/>
</dbReference>
<organism evidence="1">
    <name type="scientific">freshwater metagenome</name>
    <dbReference type="NCBI Taxonomy" id="449393"/>
    <lineage>
        <taxon>unclassified sequences</taxon>
        <taxon>metagenomes</taxon>
        <taxon>ecological metagenomes</taxon>
    </lineage>
</organism>
<proteinExistence type="predicted"/>